<keyword evidence="1" id="KW-0547">Nucleotide-binding</keyword>
<dbReference type="OMA" id="INRSSWY"/>
<dbReference type="SMART" id="SM00173">
    <property type="entry name" value="RAS"/>
    <property type="match status" value="1"/>
</dbReference>
<name>A2DRV6_TRIV3</name>
<dbReference type="Pfam" id="PF00071">
    <property type="entry name" value="Ras"/>
    <property type="match status" value="1"/>
</dbReference>
<evidence type="ECO:0000313" key="4">
    <source>
        <dbReference type="Proteomes" id="UP000001542"/>
    </source>
</evidence>
<dbReference type="PROSITE" id="PS51417">
    <property type="entry name" value="ARF"/>
    <property type="match status" value="1"/>
</dbReference>
<dbReference type="SMART" id="SM00176">
    <property type="entry name" value="RAN"/>
    <property type="match status" value="1"/>
</dbReference>
<keyword evidence="2" id="KW-0342">GTP-binding</keyword>
<dbReference type="VEuPathDB" id="TrichDB:TVAG_150540"/>
<dbReference type="PANTHER" id="PTHR47977">
    <property type="entry name" value="RAS-RELATED PROTEIN RAB"/>
    <property type="match status" value="1"/>
</dbReference>
<dbReference type="InterPro" id="IPR027417">
    <property type="entry name" value="P-loop_NTPase"/>
</dbReference>
<evidence type="ECO:0000256" key="1">
    <source>
        <dbReference type="ARBA" id="ARBA00022741"/>
    </source>
</evidence>
<dbReference type="PRINTS" id="PR00449">
    <property type="entry name" value="RASTRNSFRMNG"/>
</dbReference>
<dbReference type="FunFam" id="3.40.50.300:FF:001462">
    <property type="entry name" value="Small GTP-binding protein, putative"/>
    <property type="match status" value="1"/>
</dbReference>
<gene>
    <name evidence="3" type="ORF">TVAG_150540</name>
</gene>
<dbReference type="InParanoid" id="A2DRV6"/>
<sequence length="189" mass="21556">MDKSYKIVFCGDSSVGKTSIIKRFTTQKYEQNTASTINVDFSSREIKVNDETYRLQVWDTAGQEAYRSISVSYFRNAKGIFLVYDLTSRETFNKLEDWIDLIQSNTLGVPFVIFGNKSDLVDNQCVSEEEAISYAERHETMSFMGSAKDGINIEEAFYELTKLMIDSSVETEQEGVTLKEKQEKKTGCC</sequence>
<evidence type="ECO:0000256" key="2">
    <source>
        <dbReference type="ARBA" id="ARBA00023134"/>
    </source>
</evidence>
<dbReference type="eggNOG" id="KOG0087">
    <property type="taxonomic scope" value="Eukaryota"/>
</dbReference>
<dbReference type="SMR" id="A2DRV6"/>
<dbReference type="GO" id="GO:0005525">
    <property type="term" value="F:GTP binding"/>
    <property type="evidence" value="ECO:0000318"/>
    <property type="project" value="GO_Central"/>
</dbReference>
<dbReference type="OrthoDB" id="9989112at2759"/>
<dbReference type="InterPro" id="IPR050227">
    <property type="entry name" value="Rab"/>
</dbReference>
<dbReference type="NCBIfam" id="TIGR00231">
    <property type="entry name" value="small_GTP"/>
    <property type="match status" value="1"/>
</dbReference>
<dbReference type="SMART" id="SM00175">
    <property type="entry name" value="RAB"/>
    <property type="match status" value="1"/>
</dbReference>
<dbReference type="EMBL" id="DS113237">
    <property type="protein sequence ID" value="EAY16903.1"/>
    <property type="molecule type" value="Genomic_DNA"/>
</dbReference>
<dbReference type="GO" id="GO:0003924">
    <property type="term" value="F:GTPase activity"/>
    <property type="evidence" value="ECO:0000318"/>
    <property type="project" value="GO_Central"/>
</dbReference>
<dbReference type="GO" id="GO:0016192">
    <property type="term" value="P:vesicle-mediated transport"/>
    <property type="evidence" value="ECO:0000318"/>
    <property type="project" value="GO_Central"/>
</dbReference>
<protein>
    <submittedName>
        <fullName evidence="3">Small GTP-binding protein, putative</fullName>
    </submittedName>
</protein>
<dbReference type="InterPro" id="IPR005225">
    <property type="entry name" value="Small_GTP-bd"/>
</dbReference>
<dbReference type="Gene3D" id="3.40.50.300">
    <property type="entry name" value="P-loop containing nucleotide triphosphate hydrolases"/>
    <property type="match status" value="1"/>
</dbReference>
<reference evidence="3" key="1">
    <citation type="submission" date="2006-10" db="EMBL/GenBank/DDBJ databases">
        <authorList>
            <person name="Amadeo P."/>
            <person name="Zhao Q."/>
            <person name="Wortman J."/>
            <person name="Fraser-Liggett C."/>
            <person name="Carlton J."/>
        </authorList>
    </citation>
    <scope>NUCLEOTIDE SEQUENCE</scope>
    <source>
        <strain evidence="3">G3</strain>
    </source>
</reference>
<evidence type="ECO:0000313" key="3">
    <source>
        <dbReference type="EMBL" id="EAY16903.1"/>
    </source>
</evidence>
<dbReference type="STRING" id="5722.A2DRV6"/>
<organism evidence="3 4">
    <name type="scientific">Trichomonas vaginalis (strain ATCC PRA-98 / G3)</name>
    <dbReference type="NCBI Taxonomy" id="412133"/>
    <lineage>
        <taxon>Eukaryota</taxon>
        <taxon>Metamonada</taxon>
        <taxon>Parabasalia</taxon>
        <taxon>Trichomonadida</taxon>
        <taxon>Trichomonadidae</taxon>
        <taxon>Trichomonas</taxon>
    </lineage>
</organism>
<dbReference type="PROSITE" id="PS51419">
    <property type="entry name" value="RAB"/>
    <property type="match status" value="1"/>
</dbReference>
<dbReference type="KEGG" id="tva:4774915"/>
<dbReference type="PROSITE" id="PS51421">
    <property type="entry name" value="RAS"/>
    <property type="match status" value="1"/>
</dbReference>
<dbReference type="RefSeq" id="XP_001329126.1">
    <property type="nucleotide sequence ID" value="XM_001329091.1"/>
</dbReference>
<dbReference type="InterPro" id="IPR001806">
    <property type="entry name" value="Small_GTPase"/>
</dbReference>
<proteinExistence type="predicted"/>
<dbReference type="VEuPathDB" id="TrichDB:TVAGG3_0978620"/>
<dbReference type="SMART" id="SM00174">
    <property type="entry name" value="RHO"/>
    <property type="match status" value="1"/>
</dbReference>
<keyword evidence="4" id="KW-1185">Reference proteome</keyword>
<reference evidence="3" key="2">
    <citation type="journal article" date="2007" name="Science">
        <title>Draft genome sequence of the sexually transmitted pathogen Trichomonas vaginalis.</title>
        <authorList>
            <person name="Carlton J.M."/>
            <person name="Hirt R.P."/>
            <person name="Silva J.C."/>
            <person name="Delcher A.L."/>
            <person name="Schatz M."/>
            <person name="Zhao Q."/>
            <person name="Wortman J.R."/>
            <person name="Bidwell S.L."/>
            <person name="Alsmark U.C.M."/>
            <person name="Besteiro S."/>
            <person name="Sicheritz-Ponten T."/>
            <person name="Noel C.J."/>
            <person name="Dacks J.B."/>
            <person name="Foster P.G."/>
            <person name="Simillion C."/>
            <person name="Van de Peer Y."/>
            <person name="Miranda-Saavedra D."/>
            <person name="Barton G.J."/>
            <person name="Westrop G.D."/>
            <person name="Mueller S."/>
            <person name="Dessi D."/>
            <person name="Fiori P.L."/>
            <person name="Ren Q."/>
            <person name="Paulsen I."/>
            <person name="Zhang H."/>
            <person name="Bastida-Corcuera F.D."/>
            <person name="Simoes-Barbosa A."/>
            <person name="Brown M.T."/>
            <person name="Hayes R.D."/>
            <person name="Mukherjee M."/>
            <person name="Okumura C.Y."/>
            <person name="Schneider R."/>
            <person name="Smith A.J."/>
            <person name="Vanacova S."/>
            <person name="Villalvazo M."/>
            <person name="Haas B.J."/>
            <person name="Pertea M."/>
            <person name="Feldblyum T.V."/>
            <person name="Utterback T.R."/>
            <person name="Shu C.L."/>
            <person name="Osoegawa K."/>
            <person name="de Jong P.J."/>
            <person name="Hrdy I."/>
            <person name="Horvathova L."/>
            <person name="Zubacova Z."/>
            <person name="Dolezal P."/>
            <person name="Malik S.B."/>
            <person name="Logsdon J.M. Jr."/>
            <person name="Henze K."/>
            <person name="Gupta A."/>
            <person name="Wang C.C."/>
            <person name="Dunne R.L."/>
            <person name="Upcroft J.A."/>
            <person name="Upcroft P."/>
            <person name="White O."/>
            <person name="Salzberg S.L."/>
            <person name="Tang P."/>
            <person name="Chiu C.-H."/>
            <person name="Lee Y.-S."/>
            <person name="Embley T.M."/>
            <person name="Coombs G.H."/>
            <person name="Mottram J.C."/>
            <person name="Tachezy J."/>
            <person name="Fraser-Liggett C.M."/>
            <person name="Johnson P.J."/>
        </authorList>
    </citation>
    <scope>NUCLEOTIDE SEQUENCE [LARGE SCALE GENOMIC DNA]</scope>
    <source>
        <strain evidence="3">G3</strain>
    </source>
</reference>
<accession>A2DRV6</accession>
<dbReference type="AlphaFoldDB" id="A2DRV6"/>
<dbReference type="SUPFAM" id="SSF52540">
    <property type="entry name" value="P-loop containing nucleoside triphosphate hydrolases"/>
    <property type="match status" value="1"/>
</dbReference>
<dbReference type="Proteomes" id="UP000001542">
    <property type="component" value="Unassembled WGS sequence"/>
</dbReference>
<dbReference type="CDD" id="cd00154">
    <property type="entry name" value="Rab"/>
    <property type="match status" value="1"/>
</dbReference>
<dbReference type="GO" id="GO:0005794">
    <property type="term" value="C:Golgi apparatus"/>
    <property type="evidence" value="ECO:0000318"/>
    <property type="project" value="GO_Central"/>
</dbReference>